<feature type="compositionally biased region" description="Polar residues" evidence="1">
    <location>
        <begin position="418"/>
        <end position="442"/>
    </location>
</feature>
<accession>A0A6A6ZEU7</accession>
<dbReference type="EMBL" id="MU006246">
    <property type="protein sequence ID" value="KAF2819223.1"/>
    <property type="molecule type" value="Genomic_DNA"/>
</dbReference>
<dbReference type="PANTHER" id="PTHR38887">
    <property type="entry name" value="CHROMOSOME 21, WHOLE GENOME SHOTGUN SEQUENCE"/>
    <property type="match status" value="1"/>
</dbReference>
<gene>
    <name evidence="2" type="ORF">CC86DRAFT_375363</name>
</gene>
<proteinExistence type="predicted"/>
<dbReference type="InterPro" id="IPR053221">
    <property type="entry name" value="Burnettramic_acid_biosynth"/>
</dbReference>
<organism evidence="2 3">
    <name type="scientific">Ophiobolus disseminans</name>
    <dbReference type="NCBI Taxonomy" id="1469910"/>
    <lineage>
        <taxon>Eukaryota</taxon>
        <taxon>Fungi</taxon>
        <taxon>Dikarya</taxon>
        <taxon>Ascomycota</taxon>
        <taxon>Pezizomycotina</taxon>
        <taxon>Dothideomycetes</taxon>
        <taxon>Pleosporomycetidae</taxon>
        <taxon>Pleosporales</taxon>
        <taxon>Pleosporineae</taxon>
        <taxon>Phaeosphaeriaceae</taxon>
        <taxon>Ophiobolus</taxon>
    </lineage>
</organism>
<evidence type="ECO:0000313" key="2">
    <source>
        <dbReference type="EMBL" id="KAF2819223.1"/>
    </source>
</evidence>
<protein>
    <submittedName>
        <fullName evidence="2">Uncharacterized protein</fullName>
    </submittedName>
</protein>
<feature type="region of interest" description="Disordered" evidence="1">
    <location>
        <begin position="35"/>
        <end position="68"/>
    </location>
</feature>
<dbReference type="OrthoDB" id="3433125at2759"/>
<evidence type="ECO:0000313" key="3">
    <source>
        <dbReference type="Proteomes" id="UP000799424"/>
    </source>
</evidence>
<evidence type="ECO:0000256" key="1">
    <source>
        <dbReference type="SAM" id="MobiDB-lite"/>
    </source>
</evidence>
<feature type="region of interest" description="Disordered" evidence="1">
    <location>
        <begin position="418"/>
        <end position="448"/>
    </location>
</feature>
<dbReference type="PANTHER" id="PTHR38887:SF1">
    <property type="entry name" value="RAS MODIFICATION PROTEIN ERF4"/>
    <property type="match status" value="1"/>
</dbReference>
<feature type="compositionally biased region" description="Low complexity" evidence="1">
    <location>
        <begin position="395"/>
        <end position="405"/>
    </location>
</feature>
<dbReference type="Proteomes" id="UP000799424">
    <property type="component" value="Unassembled WGS sequence"/>
</dbReference>
<keyword evidence="3" id="KW-1185">Reference proteome</keyword>
<name>A0A6A6ZEU7_9PLEO</name>
<sequence length="516" mass="55253">MNRVQSNTDGRKPQQVGGPIGMLVRGIAAGIGLASESIQHHKAKKASQPRSGRDDDNEAATDARLNQQMDEAVWELDEAQDEVSDRQSRPAATTDEEVAGLADSFLGAHPAPPPYSAGRLTLPVVITQRRPESRNKGFVRAYSPLLEDVGIDQTTFLDFLGKLNKSLAPSPWIQAINLAAFAGQAVPEPFTIMISLAVMKVTDAASELHSRSKTNRFLDRVNDDFFAPRGLVALIMTWKPSEKDSLLTMAEFDMQSSIAKASESSKRSRFESSSGATSFEWPQTAPLVFPALDDLAGEKKAAVKRSGKFVGAYMDKRARAKFAGENPDSGLANAAGKEKFASRYADPNHPASSGDVVALLTGGYISAGLGRGQPQNNDSRYGAQQGVHGNGVNGVNGVNGQNQQQLGYTHPQQDYTHQQAYTHPQQSHDSAVGHASSTTNPWQRGGQAIRGGGLGGIIGGGRGGIAGTGLGPLTLVEGAKKLFQDDVLYLMIVQKPSEQDMAVARERMPGLGRRRR</sequence>
<dbReference type="AlphaFoldDB" id="A0A6A6ZEU7"/>
<reference evidence="2" key="1">
    <citation type="journal article" date="2020" name="Stud. Mycol.">
        <title>101 Dothideomycetes genomes: a test case for predicting lifestyles and emergence of pathogens.</title>
        <authorList>
            <person name="Haridas S."/>
            <person name="Albert R."/>
            <person name="Binder M."/>
            <person name="Bloem J."/>
            <person name="Labutti K."/>
            <person name="Salamov A."/>
            <person name="Andreopoulos B."/>
            <person name="Baker S."/>
            <person name="Barry K."/>
            <person name="Bills G."/>
            <person name="Bluhm B."/>
            <person name="Cannon C."/>
            <person name="Castanera R."/>
            <person name="Culley D."/>
            <person name="Daum C."/>
            <person name="Ezra D."/>
            <person name="Gonzalez J."/>
            <person name="Henrissat B."/>
            <person name="Kuo A."/>
            <person name="Liang C."/>
            <person name="Lipzen A."/>
            <person name="Lutzoni F."/>
            <person name="Magnuson J."/>
            <person name="Mondo S."/>
            <person name="Nolan M."/>
            <person name="Ohm R."/>
            <person name="Pangilinan J."/>
            <person name="Park H.-J."/>
            <person name="Ramirez L."/>
            <person name="Alfaro M."/>
            <person name="Sun H."/>
            <person name="Tritt A."/>
            <person name="Yoshinaga Y."/>
            <person name="Zwiers L.-H."/>
            <person name="Turgeon B."/>
            <person name="Goodwin S."/>
            <person name="Spatafora J."/>
            <person name="Crous P."/>
            <person name="Grigoriev I."/>
        </authorList>
    </citation>
    <scope>NUCLEOTIDE SEQUENCE</scope>
    <source>
        <strain evidence="2">CBS 113818</strain>
    </source>
</reference>
<feature type="region of interest" description="Disordered" evidence="1">
    <location>
        <begin position="370"/>
        <end position="405"/>
    </location>
</feature>